<gene>
    <name evidence="1" type="ORF">ACFFTO_17540</name>
</gene>
<organism evidence="1 2">
    <name type="scientific">Amycolatopsis plumensis</name>
    <dbReference type="NCBI Taxonomy" id="236508"/>
    <lineage>
        <taxon>Bacteria</taxon>
        <taxon>Bacillati</taxon>
        <taxon>Actinomycetota</taxon>
        <taxon>Actinomycetes</taxon>
        <taxon>Pseudonocardiales</taxon>
        <taxon>Pseudonocardiaceae</taxon>
        <taxon>Amycolatopsis</taxon>
    </lineage>
</organism>
<dbReference type="PANTHER" id="PTHR39217:SF1">
    <property type="entry name" value="GLUTATHIONE SYNTHETASE"/>
    <property type="match status" value="1"/>
</dbReference>
<comment type="caution">
    <text evidence="1">The sequence shown here is derived from an EMBL/GenBank/DDBJ whole genome shotgun (WGS) entry which is preliminary data.</text>
</comment>
<accession>A0ABV5U3N6</accession>
<keyword evidence="2" id="KW-1185">Reference proteome</keyword>
<dbReference type="SUPFAM" id="SSF56059">
    <property type="entry name" value="Glutathione synthetase ATP-binding domain-like"/>
    <property type="match status" value="1"/>
</dbReference>
<dbReference type="GO" id="GO:0016874">
    <property type="term" value="F:ligase activity"/>
    <property type="evidence" value="ECO:0007669"/>
    <property type="project" value="UniProtKB-KW"/>
</dbReference>
<dbReference type="EMBL" id="JBHMBK010000012">
    <property type="protein sequence ID" value="MFB9686002.1"/>
    <property type="molecule type" value="Genomic_DNA"/>
</dbReference>
<dbReference type="RefSeq" id="WP_378194463.1">
    <property type="nucleotide sequence ID" value="NZ_JBHMBK010000012.1"/>
</dbReference>
<sequence length="294" mass="32576">MLHPHRVAIATATCAHDDDHDTPLLLRKLADAGFRAEAAFWHDQRSWAEFDLVLIRSPWDYAIRIAEFRDWTRTVSRETLLANPAELVLWNMDKHYLRELAAAALPVVNTSYLYPGQALPNFDHDIVVKPAISAGALNTGRYRAGDPRAAEHVRMLHGHGQAVMVQPYLETIDTAGEHALVFLDGEFSHAMAKGAVLTAANGIDNSRFPHPNLQPYQPTAGEIRLATETLAAIPVRLGTPLYARIDMVTAGKDSTLMELELIEPNLFLPSSPNALDRFVKAIEQYIGARQTTST</sequence>
<evidence type="ECO:0000313" key="1">
    <source>
        <dbReference type="EMBL" id="MFB9686002.1"/>
    </source>
</evidence>
<dbReference type="Proteomes" id="UP001589535">
    <property type="component" value="Unassembled WGS sequence"/>
</dbReference>
<evidence type="ECO:0000313" key="2">
    <source>
        <dbReference type="Proteomes" id="UP001589535"/>
    </source>
</evidence>
<reference evidence="1 2" key="1">
    <citation type="submission" date="2024-09" db="EMBL/GenBank/DDBJ databases">
        <authorList>
            <person name="Sun Q."/>
            <person name="Mori K."/>
        </authorList>
    </citation>
    <scope>NUCLEOTIDE SEQUENCE [LARGE SCALE GENOMIC DNA]</scope>
    <source>
        <strain evidence="1 2">JCM 13852</strain>
    </source>
</reference>
<protein>
    <submittedName>
        <fullName evidence="1">RimK family alpha-L-glutamate ligase</fullName>
    </submittedName>
</protein>
<name>A0ABV5U3N6_9PSEU</name>
<dbReference type="PANTHER" id="PTHR39217">
    <property type="match status" value="1"/>
</dbReference>
<keyword evidence="1" id="KW-0436">Ligase</keyword>
<dbReference type="InterPro" id="IPR053191">
    <property type="entry name" value="DcsG_Biosynth_Enzyme"/>
</dbReference>
<proteinExistence type="predicted"/>